<sequence>MTPAAPAVRGVVHGEVFSLRTTQQRKAGFRPRNWPDPLPCRHRFRTGCREPGPFSDHLVAR</sequence>
<dbReference type="Proteomes" id="UP000011205">
    <property type="component" value="Unassembled WGS sequence"/>
</dbReference>
<dbReference type="AlphaFoldDB" id="L8PL60"/>
<organism evidence="1 2">
    <name type="scientific">Streptomyces viridochromogenes Tue57</name>
    <dbReference type="NCBI Taxonomy" id="1160705"/>
    <lineage>
        <taxon>Bacteria</taxon>
        <taxon>Bacillati</taxon>
        <taxon>Actinomycetota</taxon>
        <taxon>Actinomycetes</taxon>
        <taxon>Kitasatosporales</taxon>
        <taxon>Streptomycetaceae</taxon>
        <taxon>Streptomyces</taxon>
    </lineage>
</organism>
<evidence type="ECO:0000313" key="2">
    <source>
        <dbReference type="Proteomes" id="UP000011205"/>
    </source>
</evidence>
<evidence type="ECO:0000313" key="1">
    <source>
        <dbReference type="EMBL" id="ELS57195.1"/>
    </source>
</evidence>
<gene>
    <name evidence="1" type="ORF">STVIR_1840</name>
</gene>
<proteinExistence type="predicted"/>
<accession>L8PL60</accession>
<dbReference type="PATRIC" id="fig|1160705.3.peg.1832"/>
<comment type="caution">
    <text evidence="1">The sequence shown here is derived from an EMBL/GenBank/DDBJ whole genome shotgun (WGS) entry which is preliminary data.</text>
</comment>
<protein>
    <submittedName>
        <fullName evidence="1">Uncharacterized protein</fullName>
    </submittedName>
</protein>
<dbReference type="EMBL" id="AMLP01000062">
    <property type="protein sequence ID" value="ELS57195.1"/>
    <property type="molecule type" value="Genomic_DNA"/>
</dbReference>
<name>L8PL60_STRVR</name>
<reference evidence="1 2" key="1">
    <citation type="journal article" date="2013" name="Genome Announc.">
        <title>Draft Genome Sequence of Streptomyces viridochromogenes Strain Tu57, Producer of Avilamycin.</title>
        <authorList>
            <person name="Gruning B.A."/>
            <person name="Erxleben A."/>
            <person name="Hahnlein A."/>
            <person name="Gunther S."/>
        </authorList>
    </citation>
    <scope>NUCLEOTIDE SEQUENCE [LARGE SCALE GENOMIC DNA]</scope>
    <source>
        <strain evidence="1 2">Tue57</strain>
    </source>
</reference>